<dbReference type="Proteomes" id="UP001497382">
    <property type="component" value="Unassembled WGS sequence"/>
</dbReference>
<protein>
    <submittedName>
        <fullName evidence="1">Uncharacterized protein</fullName>
    </submittedName>
</protein>
<name>A0AAV1Z192_9ARAC</name>
<accession>A0AAV1Z192</accession>
<comment type="caution">
    <text evidence="1">The sequence shown here is derived from an EMBL/GenBank/DDBJ whole genome shotgun (WGS) entry which is preliminary data.</text>
</comment>
<keyword evidence="2" id="KW-1185">Reference proteome</keyword>
<evidence type="ECO:0000313" key="2">
    <source>
        <dbReference type="Proteomes" id="UP001497382"/>
    </source>
</evidence>
<dbReference type="EMBL" id="CAXIEN010000016">
    <property type="protein sequence ID" value="CAL1265140.1"/>
    <property type="molecule type" value="Genomic_DNA"/>
</dbReference>
<proteinExistence type="predicted"/>
<sequence length="77" mass="9147">MKGIVNHFAVYTYFILIIRFPLTQSNSILTCQRLRTLTKPVMLSQKTLKIYSKFETKMDDLMIKFLYLKLKSPSKRI</sequence>
<evidence type="ECO:0000313" key="1">
    <source>
        <dbReference type="EMBL" id="CAL1265140.1"/>
    </source>
</evidence>
<reference evidence="1 2" key="1">
    <citation type="submission" date="2024-04" db="EMBL/GenBank/DDBJ databases">
        <authorList>
            <person name="Rising A."/>
            <person name="Reimegard J."/>
            <person name="Sonavane S."/>
            <person name="Akerstrom W."/>
            <person name="Nylinder S."/>
            <person name="Hedman E."/>
            <person name="Kallberg Y."/>
        </authorList>
    </citation>
    <scope>NUCLEOTIDE SEQUENCE [LARGE SCALE GENOMIC DNA]</scope>
</reference>
<gene>
    <name evidence="1" type="ORF">LARSCL_LOCUS2360</name>
</gene>
<dbReference type="AlphaFoldDB" id="A0AAV1Z192"/>
<organism evidence="1 2">
    <name type="scientific">Larinioides sclopetarius</name>
    <dbReference type="NCBI Taxonomy" id="280406"/>
    <lineage>
        <taxon>Eukaryota</taxon>
        <taxon>Metazoa</taxon>
        <taxon>Ecdysozoa</taxon>
        <taxon>Arthropoda</taxon>
        <taxon>Chelicerata</taxon>
        <taxon>Arachnida</taxon>
        <taxon>Araneae</taxon>
        <taxon>Araneomorphae</taxon>
        <taxon>Entelegynae</taxon>
        <taxon>Araneoidea</taxon>
        <taxon>Araneidae</taxon>
        <taxon>Larinioides</taxon>
    </lineage>
</organism>